<evidence type="ECO:0000256" key="1">
    <source>
        <dbReference type="ARBA" id="ARBA00005184"/>
    </source>
</evidence>
<evidence type="ECO:0000256" key="2">
    <source>
        <dbReference type="ARBA" id="ARBA00006027"/>
    </source>
</evidence>
<organism evidence="8 9">
    <name type="scientific">Vitis rotundifolia</name>
    <name type="common">Muscadine grape</name>
    <dbReference type="NCBI Taxonomy" id="103349"/>
    <lineage>
        <taxon>Eukaryota</taxon>
        <taxon>Viridiplantae</taxon>
        <taxon>Streptophyta</taxon>
        <taxon>Embryophyta</taxon>
        <taxon>Tracheophyta</taxon>
        <taxon>Spermatophyta</taxon>
        <taxon>Magnoliopsida</taxon>
        <taxon>eudicotyledons</taxon>
        <taxon>Gunneridae</taxon>
        <taxon>Pentapetalae</taxon>
        <taxon>rosids</taxon>
        <taxon>Vitales</taxon>
        <taxon>Vitaceae</taxon>
        <taxon>Viteae</taxon>
        <taxon>Vitis</taxon>
    </lineage>
</organism>
<dbReference type="CDD" id="cd15798">
    <property type="entry name" value="PMEI-like_3"/>
    <property type="match status" value="1"/>
</dbReference>
<dbReference type="PANTHER" id="PTHR31707">
    <property type="entry name" value="PECTINESTERASE"/>
    <property type="match status" value="1"/>
</dbReference>
<dbReference type="SUPFAM" id="SSF101148">
    <property type="entry name" value="Plant invertase/pectin methylesterase inhibitor"/>
    <property type="match status" value="1"/>
</dbReference>
<dbReference type="GO" id="GO:0030599">
    <property type="term" value="F:pectinesterase activity"/>
    <property type="evidence" value="ECO:0007669"/>
    <property type="project" value="InterPro"/>
</dbReference>
<dbReference type="FunFam" id="1.20.140.40:FF:000001">
    <property type="entry name" value="Pectinesterase"/>
    <property type="match status" value="1"/>
</dbReference>
<dbReference type="GO" id="GO:0042545">
    <property type="term" value="P:cell wall modification"/>
    <property type="evidence" value="ECO:0007669"/>
    <property type="project" value="InterPro"/>
</dbReference>
<comment type="pathway">
    <text evidence="1">Glycan metabolism; pectin degradation; 2-dehydro-3-deoxy-D-gluconate from pectin: step 1/5.</text>
</comment>
<dbReference type="Pfam" id="PF01095">
    <property type="entry name" value="Pectinesterase"/>
    <property type="match status" value="1"/>
</dbReference>
<dbReference type="Gene3D" id="1.20.140.40">
    <property type="entry name" value="Invertase/pectin methylesterase inhibitor family protein"/>
    <property type="match status" value="1"/>
</dbReference>
<keyword evidence="6" id="KW-1133">Transmembrane helix</keyword>
<comment type="caution">
    <text evidence="8">The sequence shown here is derived from an EMBL/GenBank/DDBJ whole genome shotgun (WGS) entry which is preliminary data.</text>
</comment>
<evidence type="ECO:0000313" key="9">
    <source>
        <dbReference type="Proteomes" id="UP001168098"/>
    </source>
</evidence>
<dbReference type="Pfam" id="PF04043">
    <property type="entry name" value="PMEI"/>
    <property type="match status" value="1"/>
</dbReference>
<dbReference type="InterPro" id="IPR006501">
    <property type="entry name" value="Pectinesterase_inhib_dom"/>
</dbReference>
<dbReference type="SUPFAM" id="SSF51126">
    <property type="entry name" value="Pectin lyase-like"/>
    <property type="match status" value="1"/>
</dbReference>
<dbReference type="AlphaFoldDB" id="A0AA39A2B3"/>
<evidence type="ECO:0000256" key="4">
    <source>
        <dbReference type="ARBA" id="ARBA00022801"/>
    </source>
</evidence>
<keyword evidence="6" id="KW-0812">Transmembrane</keyword>
<evidence type="ECO:0000256" key="6">
    <source>
        <dbReference type="SAM" id="Phobius"/>
    </source>
</evidence>
<keyword evidence="6" id="KW-0472">Membrane</keyword>
<accession>A0AA39A2B3</accession>
<dbReference type="InterPro" id="IPR011050">
    <property type="entry name" value="Pectin_lyase_fold/virulence"/>
</dbReference>
<sequence>MGYNTAADADSRGKKKVAIMGLSSILLVAMVVGTVVTVNRRNGSSSSATDDAQAGGGISTSVKAIQAICQPTDYKEACVNSLTSAEANTSDPKELVRTAFQVAINQISSALQNSTTLRDLEKDPRTKWALENCHELMDYAIDDLRNSFNKLGVFDISKVDDYVEDLKIWLSGALTYQETCLDGFENTTGDAGEKMKALLKSAGELTSNGLAMIDEISSVLTNLQIPGISRRLLSDESGKGRYRSDEGGLYPSWVSVGHRKLFQATPDTIKPNVIVAQDGSGKYKTVNEALVDIPKNGNTTFVLYVKEGVYKEQVNFTKSMTNVMLIGDGPTKTTISGSLNFIDGIGTFRTATVCKQPPFLKSS</sequence>
<dbReference type="EMBL" id="JARBHA010000005">
    <property type="protein sequence ID" value="KAJ9699651.1"/>
    <property type="molecule type" value="Genomic_DNA"/>
</dbReference>
<name>A0AA39A2B3_VITRO</name>
<keyword evidence="4" id="KW-0378">Hydrolase</keyword>
<proteinExistence type="inferred from homology"/>
<evidence type="ECO:0000256" key="5">
    <source>
        <dbReference type="ARBA" id="ARBA00023085"/>
    </source>
</evidence>
<keyword evidence="9" id="KW-1185">Reference proteome</keyword>
<dbReference type="Gene3D" id="2.160.20.10">
    <property type="entry name" value="Single-stranded right-handed beta-helix, Pectin lyase-like"/>
    <property type="match status" value="1"/>
</dbReference>
<dbReference type="GO" id="GO:0004857">
    <property type="term" value="F:enzyme inhibitor activity"/>
    <property type="evidence" value="ECO:0007669"/>
    <property type="project" value="InterPro"/>
</dbReference>
<dbReference type="Proteomes" id="UP001168098">
    <property type="component" value="Unassembled WGS sequence"/>
</dbReference>
<feature type="domain" description="Pectinesterase inhibitor" evidence="7">
    <location>
        <begin position="60"/>
        <end position="212"/>
    </location>
</feature>
<dbReference type="InterPro" id="IPR012334">
    <property type="entry name" value="Pectin_lyas_fold"/>
</dbReference>
<dbReference type="NCBIfam" id="TIGR01614">
    <property type="entry name" value="PME_inhib"/>
    <property type="match status" value="1"/>
</dbReference>
<dbReference type="InterPro" id="IPR035513">
    <property type="entry name" value="Invertase/methylesterase_inhib"/>
</dbReference>
<comment type="similarity">
    <text evidence="2">In the N-terminal section; belongs to the PMEI family.</text>
</comment>
<gene>
    <name evidence="8" type="ORF">PVL29_005493</name>
</gene>
<comment type="similarity">
    <text evidence="3">In the C-terminal section; belongs to the pectinesterase family.</text>
</comment>
<evidence type="ECO:0000256" key="3">
    <source>
        <dbReference type="ARBA" id="ARBA00007786"/>
    </source>
</evidence>
<keyword evidence="5" id="KW-0063">Aspartyl esterase</keyword>
<dbReference type="InterPro" id="IPR000070">
    <property type="entry name" value="Pectinesterase_cat"/>
</dbReference>
<reference evidence="8 9" key="1">
    <citation type="journal article" date="2023" name="BMC Biotechnol.">
        <title>Vitis rotundifolia cv Carlos genome sequencing.</title>
        <authorList>
            <person name="Huff M."/>
            <person name="Hulse-Kemp A."/>
            <person name="Scheffler B."/>
            <person name="Youngblood R."/>
            <person name="Simpson S."/>
            <person name="Babiker E."/>
            <person name="Staton M."/>
        </authorList>
    </citation>
    <scope>NUCLEOTIDE SEQUENCE [LARGE SCALE GENOMIC DNA]</scope>
    <source>
        <tissue evidence="8">Leaf</tissue>
    </source>
</reference>
<evidence type="ECO:0000259" key="7">
    <source>
        <dbReference type="SMART" id="SM00856"/>
    </source>
</evidence>
<dbReference type="SMART" id="SM00856">
    <property type="entry name" value="PMEI"/>
    <property type="match status" value="1"/>
</dbReference>
<protein>
    <recommendedName>
        <fullName evidence="7">Pectinesterase inhibitor domain-containing protein</fullName>
    </recommendedName>
</protein>
<evidence type="ECO:0000313" key="8">
    <source>
        <dbReference type="EMBL" id="KAJ9699651.1"/>
    </source>
</evidence>
<feature type="transmembrane region" description="Helical" evidence="6">
    <location>
        <begin position="17"/>
        <end position="38"/>
    </location>
</feature>